<feature type="region of interest" description="Disordered" evidence="1">
    <location>
        <begin position="1"/>
        <end position="25"/>
    </location>
</feature>
<name>A0A509EHN2_9HYPH</name>
<dbReference type="AlphaFoldDB" id="A0A509EHN2"/>
<organism evidence="2 3">
    <name type="scientific">Methylobacterium symbioticum</name>
    <dbReference type="NCBI Taxonomy" id="2584084"/>
    <lineage>
        <taxon>Bacteria</taxon>
        <taxon>Pseudomonadati</taxon>
        <taxon>Pseudomonadota</taxon>
        <taxon>Alphaproteobacteria</taxon>
        <taxon>Hyphomicrobiales</taxon>
        <taxon>Methylobacteriaceae</taxon>
        <taxon>Methylobacterium</taxon>
    </lineage>
</organism>
<sequence>MPPAPTSVPASPTFVSQPQRGNPRGIRARATDHAVRRFAERAVGVIVDEGMDDTSALAELIRRGVNVRRVRQTLSKLGGIGVGKRERLRSTMAGAKAGWIRQCPKEVRREDGRIVTAFHPHLTSAGIAGLAEHFCRGAQATRQPLIPGV</sequence>
<keyword evidence="3" id="KW-1185">Reference proteome</keyword>
<evidence type="ECO:0000256" key="1">
    <source>
        <dbReference type="SAM" id="MobiDB-lite"/>
    </source>
</evidence>
<protein>
    <submittedName>
        <fullName evidence="2">Uncharacterized protein</fullName>
    </submittedName>
</protein>
<dbReference type="Proteomes" id="UP000410984">
    <property type="component" value="Unassembled WGS sequence"/>
</dbReference>
<evidence type="ECO:0000313" key="3">
    <source>
        <dbReference type="Proteomes" id="UP000410984"/>
    </source>
</evidence>
<accession>A0A509EHN2</accession>
<dbReference type="EMBL" id="CABFPH010000090">
    <property type="protein sequence ID" value="VUD73886.1"/>
    <property type="molecule type" value="Genomic_DNA"/>
</dbReference>
<gene>
    <name evidence="2" type="ORF">MET9862_04508</name>
</gene>
<evidence type="ECO:0000313" key="2">
    <source>
        <dbReference type="EMBL" id="VUD73886.1"/>
    </source>
</evidence>
<proteinExistence type="predicted"/>
<reference evidence="2 3" key="1">
    <citation type="submission" date="2019-06" db="EMBL/GenBank/DDBJ databases">
        <authorList>
            <person name="Rodrigo-Torres L."/>
            <person name="Arahal R. D."/>
            <person name="Lucena T."/>
        </authorList>
    </citation>
    <scope>NUCLEOTIDE SEQUENCE [LARGE SCALE GENOMIC DNA]</scope>
    <source>
        <strain evidence="2 3">SB0023/3</strain>
    </source>
</reference>